<dbReference type="PANTHER" id="PTHR13090:SF1">
    <property type="entry name" value="ARGININE-HYDROXYLASE NDUFAF5, MITOCHONDRIAL"/>
    <property type="match status" value="1"/>
</dbReference>
<dbReference type="UniPathway" id="UPA00078"/>
<dbReference type="eggNOG" id="COG2226">
    <property type="taxonomic scope" value="Bacteria"/>
</dbReference>
<dbReference type="CDD" id="cd02440">
    <property type="entry name" value="AdoMet_MTases"/>
    <property type="match status" value="1"/>
</dbReference>
<evidence type="ECO:0000256" key="6">
    <source>
        <dbReference type="ARBA" id="ARBA00022691"/>
    </source>
</evidence>
<evidence type="ECO:0000313" key="11">
    <source>
        <dbReference type="Proteomes" id="UP000005019"/>
    </source>
</evidence>
<comment type="pathway">
    <text evidence="2 8">Cofactor biosynthesis; biotin biosynthesis.</text>
</comment>
<comment type="catalytic activity">
    <reaction evidence="1 8">
        <text>malonyl-[ACP] + S-adenosyl-L-methionine = malonyl-[ACP] methyl ester + S-adenosyl-L-homocysteine</text>
        <dbReference type="Rhea" id="RHEA:17105"/>
        <dbReference type="Rhea" id="RHEA-COMP:9623"/>
        <dbReference type="Rhea" id="RHEA-COMP:9954"/>
        <dbReference type="ChEBI" id="CHEBI:57856"/>
        <dbReference type="ChEBI" id="CHEBI:59789"/>
        <dbReference type="ChEBI" id="CHEBI:78449"/>
        <dbReference type="ChEBI" id="CHEBI:78845"/>
        <dbReference type="EC" id="2.1.1.197"/>
    </reaction>
</comment>
<name>F5RD82_METUF</name>
<dbReference type="PANTHER" id="PTHR13090">
    <property type="entry name" value="ARGININE-HYDROXYLASE NDUFAF5, MITOCHONDRIAL"/>
    <property type="match status" value="1"/>
</dbReference>
<dbReference type="Gene3D" id="3.40.50.150">
    <property type="entry name" value="Vaccinia Virus protein VP39"/>
    <property type="match status" value="1"/>
</dbReference>
<evidence type="ECO:0000256" key="5">
    <source>
        <dbReference type="ARBA" id="ARBA00022679"/>
    </source>
</evidence>
<keyword evidence="4 8" id="KW-0489">Methyltransferase</keyword>
<evidence type="ECO:0000256" key="3">
    <source>
        <dbReference type="ARBA" id="ARBA00012327"/>
    </source>
</evidence>
<accession>F5RD82</accession>
<dbReference type="OrthoDB" id="9760689at2"/>
<dbReference type="GO" id="GO:0009102">
    <property type="term" value="P:biotin biosynthetic process"/>
    <property type="evidence" value="ECO:0007669"/>
    <property type="project" value="UniProtKB-UniRule"/>
</dbReference>
<proteinExistence type="inferred from homology"/>
<dbReference type="GO" id="GO:0010340">
    <property type="term" value="F:carboxyl-O-methyltransferase activity"/>
    <property type="evidence" value="ECO:0007669"/>
    <property type="project" value="UniProtKB-UniRule"/>
</dbReference>
<protein>
    <recommendedName>
        <fullName evidence="3 8">Malonyl-[acyl-carrier protein] O-methyltransferase</fullName>
        <shortName evidence="8">Malonyl-ACP O-methyltransferase</shortName>
        <ecNumber evidence="3 8">2.1.1.197</ecNumber>
    </recommendedName>
    <alternativeName>
        <fullName evidence="8">Biotin synthesis protein BioC</fullName>
    </alternativeName>
</protein>
<gene>
    <name evidence="8" type="primary">bioC</name>
    <name evidence="10" type="ORF">METUNv1_02242</name>
</gene>
<keyword evidence="5 8" id="KW-0808">Transferase</keyword>
<dbReference type="GO" id="GO:0032259">
    <property type="term" value="P:methylation"/>
    <property type="evidence" value="ECO:0007669"/>
    <property type="project" value="UniProtKB-KW"/>
</dbReference>
<dbReference type="AlphaFoldDB" id="F5RD82"/>
<dbReference type="GO" id="GO:0008757">
    <property type="term" value="F:S-adenosylmethionine-dependent methyltransferase activity"/>
    <property type="evidence" value="ECO:0007669"/>
    <property type="project" value="InterPro"/>
</dbReference>
<evidence type="ECO:0000259" key="9">
    <source>
        <dbReference type="Pfam" id="PF08241"/>
    </source>
</evidence>
<dbReference type="STRING" id="1000565.METUNv1_02242"/>
<evidence type="ECO:0000256" key="7">
    <source>
        <dbReference type="ARBA" id="ARBA00022756"/>
    </source>
</evidence>
<dbReference type="SUPFAM" id="SSF53335">
    <property type="entry name" value="S-adenosyl-L-methionine-dependent methyltransferases"/>
    <property type="match status" value="1"/>
</dbReference>
<dbReference type="GO" id="GO:0102130">
    <property type="term" value="F:malonyl-CoA methyltransferase activity"/>
    <property type="evidence" value="ECO:0007669"/>
    <property type="project" value="UniProtKB-EC"/>
</dbReference>
<dbReference type="InterPro" id="IPR013216">
    <property type="entry name" value="Methyltransf_11"/>
</dbReference>
<comment type="similarity">
    <text evidence="8">Belongs to the methyltransferase superfamily.</text>
</comment>
<sequence length="261" mass="27394">MSRRDSLCDAGVRAAFSRAASRYAGAAALQRRVCDGLLERLPSGQRITRALDLGCGTGFASAGLQARCAPSGLIAADFSIGMLAAHQAGAGVPRVCADAHRLPFADGCFDLVFSSLMLQWCALDVALPECRRVLAPGGTLAFSTVLTGTLGEIDQAFHGLDAHRHVIAFPSAGDLETALTGAGLRIERMDLTTETEHFADARALLQSNRDIGASRVPAGGRRAVLGRAALQTVLARLEALRTPDGLPLSYRLAWVVATSAE</sequence>
<dbReference type="Proteomes" id="UP000005019">
    <property type="component" value="Unassembled WGS sequence"/>
</dbReference>
<feature type="domain" description="Methyltransferase type 11" evidence="9">
    <location>
        <begin position="51"/>
        <end position="142"/>
    </location>
</feature>
<evidence type="ECO:0000313" key="10">
    <source>
        <dbReference type="EMBL" id="EGK71553.1"/>
    </source>
</evidence>
<organism evidence="10 11">
    <name type="scientific">Methyloversatilis universalis (strain ATCC BAA-1314 / DSM 25237 / JCM 13912 / CCUG 52030 / FAM5)</name>
    <dbReference type="NCBI Taxonomy" id="1000565"/>
    <lineage>
        <taxon>Bacteria</taxon>
        <taxon>Pseudomonadati</taxon>
        <taxon>Pseudomonadota</taxon>
        <taxon>Betaproteobacteria</taxon>
        <taxon>Nitrosomonadales</taxon>
        <taxon>Sterolibacteriaceae</taxon>
        <taxon>Methyloversatilis</taxon>
    </lineage>
</organism>
<keyword evidence="6 8" id="KW-0949">S-adenosyl-L-methionine</keyword>
<dbReference type="InterPro" id="IPR011814">
    <property type="entry name" value="BioC"/>
</dbReference>
<evidence type="ECO:0000256" key="4">
    <source>
        <dbReference type="ARBA" id="ARBA00022603"/>
    </source>
</evidence>
<dbReference type="EC" id="2.1.1.197" evidence="3 8"/>
<dbReference type="EMBL" id="AFHG01000050">
    <property type="protein sequence ID" value="EGK71553.1"/>
    <property type="molecule type" value="Genomic_DNA"/>
</dbReference>
<dbReference type="HAMAP" id="MF_00835">
    <property type="entry name" value="BioC"/>
    <property type="match status" value="1"/>
</dbReference>
<evidence type="ECO:0000256" key="1">
    <source>
        <dbReference type="ARBA" id="ARBA00000852"/>
    </source>
</evidence>
<dbReference type="RefSeq" id="WP_008061684.1">
    <property type="nucleotide sequence ID" value="NZ_AFHG01000050.1"/>
</dbReference>
<reference evidence="10 11" key="1">
    <citation type="journal article" date="2011" name="J. Bacteriol.">
        <title>Genome sequence of Methyloversatilis universalis FAM5T, a methylotrophic representative of the order Rhodocyclales.</title>
        <authorList>
            <person name="Kittichotirat W."/>
            <person name="Good N.M."/>
            <person name="Hall R."/>
            <person name="Bringel F."/>
            <person name="Lajus A."/>
            <person name="Medigue C."/>
            <person name="Smalley N.E."/>
            <person name="Beck D."/>
            <person name="Bumgarner R."/>
            <person name="Vuilleumier S."/>
            <person name="Kalyuzhnaya M.G."/>
        </authorList>
    </citation>
    <scope>NUCLEOTIDE SEQUENCE [LARGE SCALE GENOMIC DNA]</scope>
    <source>
        <strain evidence="11">ATCC BAA-1314 / JCM 13912 / FAM5</strain>
    </source>
</reference>
<comment type="caution">
    <text evidence="10">The sequence shown here is derived from an EMBL/GenBank/DDBJ whole genome shotgun (WGS) entry which is preliminary data.</text>
</comment>
<dbReference type="InterPro" id="IPR029063">
    <property type="entry name" value="SAM-dependent_MTases_sf"/>
</dbReference>
<dbReference type="InterPro" id="IPR050602">
    <property type="entry name" value="Malonyl-ACP_OMT"/>
</dbReference>
<comment type="function">
    <text evidence="8">Converts the free carboxyl group of a malonyl-thioester to its methyl ester by transfer of a methyl group from S-adenosyl-L-methionine (SAM). It allows to synthesize pimeloyl-ACP via the fatty acid synthetic pathway.</text>
</comment>
<evidence type="ECO:0000256" key="2">
    <source>
        <dbReference type="ARBA" id="ARBA00004746"/>
    </source>
</evidence>
<evidence type="ECO:0000256" key="8">
    <source>
        <dbReference type="HAMAP-Rule" id="MF_00835"/>
    </source>
</evidence>
<dbReference type="Pfam" id="PF08241">
    <property type="entry name" value="Methyltransf_11"/>
    <property type="match status" value="1"/>
</dbReference>
<keyword evidence="7 8" id="KW-0093">Biotin biosynthesis</keyword>
<keyword evidence="11" id="KW-1185">Reference proteome</keyword>